<reference evidence="6 7" key="1">
    <citation type="submission" date="2018-10" db="EMBL/GenBank/DDBJ databases">
        <authorList>
            <person name="Li J."/>
        </authorList>
    </citation>
    <scope>NUCLEOTIDE SEQUENCE [LARGE SCALE GENOMIC DNA]</scope>
    <source>
        <strain evidence="6 7">ZD1-4</strain>
    </source>
</reference>
<protein>
    <submittedName>
        <fullName evidence="6">ATP-binding protein</fullName>
    </submittedName>
</protein>
<dbReference type="Pfam" id="PF02518">
    <property type="entry name" value="HATPase_c"/>
    <property type="match status" value="1"/>
</dbReference>
<feature type="transmembrane region" description="Helical" evidence="4">
    <location>
        <begin position="47"/>
        <end position="68"/>
    </location>
</feature>
<evidence type="ECO:0000256" key="4">
    <source>
        <dbReference type="SAM" id="Phobius"/>
    </source>
</evidence>
<keyword evidence="4" id="KW-1133">Transmembrane helix</keyword>
<dbReference type="Gene3D" id="3.30.565.10">
    <property type="entry name" value="Histidine kinase-like ATPase, C-terminal domain"/>
    <property type="match status" value="1"/>
</dbReference>
<dbReference type="EMBL" id="RCWJ01000003">
    <property type="protein sequence ID" value="RLQ82512.1"/>
    <property type="molecule type" value="Genomic_DNA"/>
</dbReference>
<evidence type="ECO:0000256" key="2">
    <source>
        <dbReference type="ARBA" id="ARBA00022777"/>
    </source>
</evidence>
<dbReference type="GO" id="GO:0000160">
    <property type="term" value="P:phosphorelay signal transduction system"/>
    <property type="evidence" value="ECO:0007669"/>
    <property type="project" value="UniProtKB-KW"/>
</dbReference>
<evidence type="ECO:0000313" key="7">
    <source>
        <dbReference type="Proteomes" id="UP000282460"/>
    </source>
</evidence>
<evidence type="ECO:0000313" key="6">
    <source>
        <dbReference type="EMBL" id="RLQ82512.1"/>
    </source>
</evidence>
<gene>
    <name evidence="6" type="ORF">D9V28_11095</name>
</gene>
<dbReference type="InterPro" id="IPR050482">
    <property type="entry name" value="Sensor_HK_TwoCompSys"/>
</dbReference>
<organism evidence="6 7">
    <name type="scientific">Mycetocola zhadangensis</name>
    <dbReference type="NCBI Taxonomy" id="1164595"/>
    <lineage>
        <taxon>Bacteria</taxon>
        <taxon>Bacillati</taxon>
        <taxon>Actinomycetota</taxon>
        <taxon>Actinomycetes</taxon>
        <taxon>Micrococcales</taxon>
        <taxon>Microbacteriaceae</taxon>
        <taxon>Mycetocola</taxon>
    </lineage>
</organism>
<dbReference type="SUPFAM" id="SSF55874">
    <property type="entry name" value="ATPase domain of HSP90 chaperone/DNA topoisomerase II/histidine kinase"/>
    <property type="match status" value="1"/>
</dbReference>
<evidence type="ECO:0000259" key="5">
    <source>
        <dbReference type="Pfam" id="PF02518"/>
    </source>
</evidence>
<dbReference type="InterPro" id="IPR036890">
    <property type="entry name" value="HATPase_C_sf"/>
</dbReference>
<dbReference type="GO" id="GO:0005524">
    <property type="term" value="F:ATP binding"/>
    <property type="evidence" value="ECO:0007669"/>
    <property type="project" value="UniProtKB-KW"/>
</dbReference>
<feature type="transmembrane region" description="Helical" evidence="4">
    <location>
        <begin position="187"/>
        <end position="208"/>
    </location>
</feature>
<dbReference type="PANTHER" id="PTHR24421">
    <property type="entry name" value="NITRATE/NITRITE SENSOR PROTEIN NARX-RELATED"/>
    <property type="match status" value="1"/>
</dbReference>
<dbReference type="CDD" id="cd16917">
    <property type="entry name" value="HATPase_UhpB-NarQ-NarX-like"/>
    <property type="match status" value="1"/>
</dbReference>
<feature type="transmembrane region" description="Helical" evidence="4">
    <location>
        <begin position="158"/>
        <end position="175"/>
    </location>
</feature>
<evidence type="ECO:0000256" key="1">
    <source>
        <dbReference type="ARBA" id="ARBA00022679"/>
    </source>
</evidence>
<proteinExistence type="predicted"/>
<keyword evidence="4" id="KW-0472">Membrane</keyword>
<keyword evidence="4" id="KW-0812">Transmembrane</keyword>
<comment type="caution">
    <text evidence="6">The sequence shown here is derived from an EMBL/GenBank/DDBJ whole genome shotgun (WGS) entry which is preliminary data.</text>
</comment>
<keyword evidence="1" id="KW-0808">Transferase</keyword>
<dbReference type="PANTHER" id="PTHR24421:SF61">
    <property type="entry name" value="OXYGEN SENSOR HISTIDINE KINASE NREB"/>
    <property type="match status" value="1"/>
</dbReference>
<keyword evidence="7" id="KW-1185">Reference proteome</keyword>
<name>A0A3L7IZT9_9MICO</name>
<dbReference type="RefSeq" id="WP_121659816.1">
    <property type="nucleotide sequence ID" value="NZ_BMEK01000003.1"/>
</dbReference>
<dbReference type="InterPro" id="IPR003594">
    <property type="entry name" value="HATPase_dom"/>
</dbReference>
<dbReference type="Proteomes" id="UP000282460">
    <property type="component" value="Unassembled WGS sequence"/>
</dbReference>
<keyword evidence="2" id="KW-0418">Kinase</keyword>
<dbReference type="GO" id="GO:0016301">
    <property type="term" value="F:kinase activity"/>
    <property type="evidence" value="ECO:0007669"/>
    <property type="project" value="UniProtKB-KW"/>
</dbReference>
<feature type="transmembrane region" description="Helical" evidence="4">
    <location>
        <begin position="80"/>
        <end position="98"/>
    </location>
</feature>
<dbReference type="OrthoDB" id="144293at2"/>
<keyword evidence="3" id="KW-0902">Two-component regulatory system</keyword>
<accession>A0A3L7IZT9</accession>
<dbReference type="AlphaFoldDB" id="A0A3L7IZT9"/>
<evidence type="ECO:0000256" key="3">
    <source>
        <dbReference type="ARBA" id="ARBA00023012"/>
    </source>
</evidence>
<keyword evidence="6" id="KW-0067">ATP-binding</keyword>
<feature type="domain" description="Histidine kinase/HSP90-like ATPase" evidence="5">
    <location>
        <begin position="333"/>
        <end position="426"/>
    </location>
</feature>
<keyword evidence="6" id="KW-0547">Nucleotide-binding</keyword>
<sequence length="439" mass="45973">MTADVTPRPGPLFSPVPRGAVLDGLDRSTLSRTTTDARFSVARIERLIATSIGIIGLVFGAQTLSIAIGSGIRVPGALGALYIAALLGMLGIVIALWFNPRAQRIANIVFAIVYLVGILLWPLATGGADAAGVDEPWTWYLCAIACASAAQAFKPALAVAYILVTPTVYGITGVMDDAGRLVRGDIALQNALYGSMIGLVIFALLMTFRHAASQVDAARAAAFERYDDAIRQHAREVERIEVDALVHDTVLASLQAADRARRPEAAALAVSMASDAIKRLAALDEPRADGAETATLQRLVSGLDLYAAALDTTFEIAVAPDSDVVIPYPVAQNLYLAATQAMANSAQHAGGADATAQINRTITVTACDSDGVSIEVSDDGVGFDRLAVEPNRLGLRVSIIERVVAVGGTVELDSEPGQGTTISIRWTPAEARASEGARS</sequence>
<feature type="transmembrane region" description="Helical" evidence="4">
    <location>
        <begin position="105"/>
        <end position="124"/>
    </location>
</feature>